<gene>
    <name evidence="5" type="primary">Eci2</name>
    <name evidence="5" type="ORF">T11_13022</name>
</gene>
<dbReference type="InterPro" id="IPR029045">
    <property type="entry name" value="ClpP/crotonase-like_dom_sf"/>
</dbReference>
<evidence type="ECO:0000256" key="3">
    <source>
        <dbReference type="ARBA" id="ARBA00023235"/>
    </source>
</evidence>
<sequence>MNSLIDCFIVVFIYHPVYLRRDFEGISLEAEANRAGSTEKVAIASLYSLHIEVYYIVMLLEVFLVFSVYKKPAKTLQDCLNQEFIELGRENAVLRATIFRAFVMQLLNIGMNFGTVLQRVKSVKNMSLKHLLKFYPFFMQATVSPCETDKPSSFDVDEAKRKYTEFVETLMSEPFSNDANLLDNNVVYENSTSQEETTPEKEEYSSSRKVLLEDKGKIFRILLNRSEKKNALTHEMYRDIMDGLKSTEKSEAFITEKGECFCSGYYLNNLVVKPDFVGTFIDYPEVLIATVNDGENPGNMMVVNEEKRWLVS</sequence>
<dbReference type="AlphaFoldDB" id="A0A0V1HS44"/>
<feature type="domain" description="ACB" evidence="4">
    <location>
        <begin position="113"/>
        <end position="164"/>
    </location>
</feature>
<protein>
    <submittedName>
        <fullName evidence="5">Enoyl-CoA delta isomerase 2, mitochondrial</fullName>
    </submittedName>
</protein>
<dbReference type="SUPFAM" id="SSF52096">
    <property type="entry name" value="ClpP/crotonase"/>
    <property type="match status" value="1"/>
</dbReference>
<dbReference type="GO" id="GO:0016853">
    <property type="term" value="F:isomerase activity"/>
    <property type="evidence" value="ECO:0007669"/>
    <property type="project" value="UniProtKB-KW"/>
</dbReference>
<organism evidence="5 6">
    <name type="scientific">Trichinella zimbabwensis</name>
    <dbReference type="NCBI Taxonomy" id="268475"/>
    <lineage>
        <taxon>Eukaryota</taxon>
        <taxon>Metazoa</taxon>
        <taxon>Ecdysozoa</taxon>
        <taxon>Nematoda</taxon>
        <taxon>Enoplea</taxon>
        <taxon>Dorylaimia</taxon>
        <taxon>Trichinellida</taxon>
        <taxon>Trichinellidae</taxon>
        <taxon>Trichinella</taxon>
    </lineage>
</organism>
<evidence type="ECO:0000256" key="1">
    <source>
        <dbReference type="ARBA" id="ARBA00004275"/>
    </source>
</evidence>
<evidence type="ECO:0000313" key="5">
    <source>
        <dbReference type="EMBL" id="KRZ13350.1"/>
    </source>
</evidence>
<dbReference type="Gene3D" id="1.20.80.10">
    <property type="match status" value="1"/>
</dbReference>
<dbReference type="PANTHER" id="PTHR43684:SF1">
    <property type="entry name" value="ENOYL-COA DELTA ISOMERASE 2"/>
    <property type="match status" value="1"/>
</dbReference>
<dbReference type="PANTHER" id="PTHR43684">
    <property type="match status" value="1"/>
</dbReference>
<keyword evidence="2" id="KW-0576">Peroxisome</keyword>
<dbReference type="STRING" id="268475.A0A0V1HS44"/>
<dbReference type="Proteomes" id="UP000055024">
    <property type="component" value="Unassembled WGS sequence"/>
</dbReference>
<evidence type="ECO:0000313" key="6">
    <source>
        <dbReference type="Proteomes" id="UP000055024"/>
    </source>
</evidence>
<dbReference type="Pfam" id="PF00887">
    <property type="entry name" value="ACBP"/>
    <property type="match status" value="1"/>
</dbReference>
<keyword evidence="3 5" id="KW-0413">Isomerase</keyword>
<dbReference type="InterPro" id="IPR014352">
    <property type="entry name" value="FERM/acyl-CoA-bd_prot_sf"/>
</dbReference>
<dbReference type="Gene3D" id="3.90.226.10">
    <property type="entry name" value="2-enoyl-CoA Hydratase, Chain A, domain 1"/>
    <property type="match status" value="1"/>
</dbReference>
<dbReference type="GO" id="GO:0000062">
    <property type="term" value="F:fatty-acyl-CoA binding"/>
    <property type="evidence" value="ECO:0007669"/>
    <property type="project" value="InterPro"/>
</dbReference>
<dbReference type="InterPro" id="IPR051053">
    <property type="entry name" value="ECH/Chromodomain_protein"/>
</dbReference>
<dbReference type="SUPFAM" id="SSF47027">
    <property type="entry name" value="Acyl-CoA binding protein"/>
    <property type="match status" value="1"/>
</dbReference>
<comment type="caution">
    <text evidence="5">The sequence shown here is derived from an EMBL/GenBank/DDBJ whole genome shotgun (WGS) entry which is preliminary data.</text>
</comment>
<proteinExistence type="predicted"/>
<comment type="subcellular location">
    <subcellularLocation>
        <location evidence="1">Peroxisome</location>
    </subcellularLocation>
</comment>
<dbReference type="OrthoDB" id="14970at2759"/>
<evidence type="ECO:0000256" key="2">
    <source>
        <dbReference type="ARBA" id="ARBA00023140"/>
    </source>
</evidence>
<name>A0A0V1HS44_9BILA</name>
<dbReference type="InterPro" id="IPR000582">
    <property type="entry name" value="Acyl-CoA-binding_protein"/>
</dbReference>
<accession>A0A0V1HS44</accession>
<evidence type="ECO:0000259" key="4">
    <source>
        <dbReference type="Pfam" id="PF00887"/>
    </source>
</evidence>
<keyword evidence="6" id="KW-1185">Reference proteome</keyword>
<reference evidence="5 6" key="1">
    <citation type="submission" date="2015-01" db="EMBL/GenBank/DDBJ databases">
        <title>Evolution of Trichinella species and genotypes.</title>
        <authorList>
            <person name="Korhonen P.K."/>
            <person name="Edoardo P."/>
            <person name="Giuseppe L.R."/>
            <person name="Gasser R.B."/>
        </authorList>
    </citation>
    <scope>NUCLEOTIDE SEQUENCE [LARGE SCALE GENOMIC DNA]</scope>
    <source>
        <strain evidence="5">ISS1029</strain>
    </source>
</reference>
<dbReference type="InterPro" id="IPR035984">
    <property type="entry name" value="Acyl-CoA-binding_sf"/>
</dbReference>
<dbReference type="EMBL" id="JYDP01000033">
    <property type="protein sequence ID" value="KRZ13350.1"/>
    <property type="molecule type" value="Genomic_DNA"/>
</dbReference>
<dbReference type="GO" id="GO:0005777">
    <property type="term" value="C:peroxisome"/>
    <property type="evidence" value="ECO:0007669"/>
    <property type="project" value="UniProtKB-SubCell"/>
</dbReference>